<evidence type="ECO:0000256" key="5">
    <source>
        <dbReference type="PROSITE-ProRule" id="PRU00169"/>
    </source>
</evidence>
<evidence type="ECO:0000256" key="3">
    <source>
        <dbReference type="ARBA" id="ARBA00023125"/>
    </source>
</evidence>
<dbReference type="AlphaFoldDB" id="A0A1H1TQC9"/>
<protein>
    <submittedName>
        <fullName evidence="7">DNA-binding response regulator, NarL/FixJ family, contains REC and HTH domains</fullName>
    </submittedName>
</protein>
<evidence type="ECO:0000313" key="7">
    <source>
        <dbReference type="EMBL" id="SDS62354.1"/>
    </source>
</evidence>
<dbReference type="GO" id="GO:0006355">
    <property type="term" value="P:regulation of DNA-templated transcription"/>
    <property type="evidence" value="ECO:0007669"/>
    <property type="project" value="InterPro"/>
</dbReference>
<dbReference type="EMBL" id="LT629758">
    <property type="protein sequence ID" value="SDS62354.1"/>
    <property type="molecule type" value="Genomic_DNA"/>
</dbReference>
<dbReference type="STRING" id="113562.SAMN04489716_1208"/>
<gene>
    <name evidence="7" type="ORF">SAMN04489716_1208</name>
</gene>
<proteinExistence type="predicted"/>
<dbReference type="PANTHER" id="PTHR43214:SF24">
    <property type="entry name" value="TRANSCRIPTIONAL REGULATORY PROTEIN NARL-RELATED"/>
    <property type="match status" value="1"/>
</dbReference>
<dbReference type="SUPFAM" id="SSF52172">
    <property type="entry name" value="CheY-like"/>
    <property type="match status" value="1"/>
</dbReference>
<keyword evidence="3 7" id="KW-0238">DNA-binding</keyword>
<dbReference type="InterPro" id="IPR001789">
    <property type="entry name" value="Sig_transdc_resp-reg_receiver"/>
</dbReference>
<evidence type="ECO:0000256" key="4">
    <source>
        <dbReference type="ARBA" id="ARBA00023163"/>
    </source>
</evidence>
<organism evidence="7 8">
    <name type="scientific">Actinoplanes derwentensis</name>
    <dbReference type="NCBI Taxonomy" id="113562"/>
    <lineage>
        <taxon>Bacteria</taxon>
        <taxon>Bacillati</taxon>
        <taxon>Actinomycetota</taxon>
        <taxon>Actinomycetes</taxon>
        <taxon>Micromonosporales</taxon>
        <taxon>Micromonosporaceae</taxon>
        <taxon>Actinoplanes</taxon>
    </lineage>
</organism>
<keyword evidence="1 5" id="KW-0597">Phosphoprotein</keyword>
<keyword evidence="8" id="KW-1185">Reference proteome</keyword>
<keyword evidence="4" id="KW-0804">Transcription</keyword>
<keyword evidence="2" id="KW-0805">Transcription regulation</keyword>
<evidence type="ECO:0000259" key="6">
    <source>
        <dbReference type="PROSITE" id="PS50110"/>
    </source>
</evidence>
<dbReference type="InterPro" id="IPR016032">
    <property type="entry name" value="Sig_transdc_resp-reg_C-effctor"/>
</dbReference>
<dbReference type="InterPro" id="IPR000792">
    <property type="entry name" value="Tscrpt_reg_LuxR_C"/>
</dbReference>
<feature type="modified residue" description="4-aspartylphosphate" evidence="5">
    <location>
        <position position="53"/>
    </location>
</feature>
<dbReference type="InterPro" id="IPR011006">
    <property type="entry name" value="CheY-like_superfamily"/>
</dbReference>
<dbReference type="PROSITE" id="PS50110">
    <property type="entry name" value="RESPONSE_REGULATORY"/>
    <property type="match status" value="1"/>
</dbReference>
<dbReference type="RefSeq" id="WP_092542363.1">
    <property type="nucleotide sequence ID" value="NZ_BOMJ01000020.1"/>
</dbReference>
<dbReference type="InterPro" id="IPR058245">
    <property type="entry name" value="NreC/VraR/RcsB-like_REC"/>
</dbReference>
<dbReference type="CDD" id="cd17535">
    <property type="entry name" value="REC_NarL-like"/>
    <property type="match status" value="1"/>
</dbReference>
<dbReference type="Proteomes" id="UP000198688">
    <property type="component" value="Chromosome I"/>
</dbReference>
<dbReference type="Gene3D" id="3.40.50.2300">
    <property type="match status" value="1"/>
</dbReference>
<reference evidence="7 8" key="1">
    <citation type="submission" date="2016-10" db="EMBL/GenBank/DDBJ databases">
        <authorList>
            <person name="de Groot N.N."/>
        </authorList>
    </citation>
    <scope>NUCLEOTIDE SEQUENCE [LARGE SCALE GENOMIC DNA]</scope>
    <source>
        <strain evidence="7 8">DSM 43941</strain>
    </source>
</reference>
<sequence length="218" mass="23221">MIRVVVVDDEALVRSAFTLILNTAPDIEVVAATTGTQAVATIRALRPHVVLLDIRMPGVDGLTVLRQIQARDETETASESVTEPDRPVVAMLTTFDADEYVLTALHSGAAGFLLKDTDPESLAQLVRTLNAGGVVMSPSVARRIEGSLPRTDPGRLGDLPDSDRRLLDLIAGGLTNGEIADRLGDTPAGIREQVSVLLATLRVSTRVQAALLVQGTRR</sequence>
<dbReference type="OrthoDB" id="9808843at2"/>
<dbReference type="SMART" id="SM00448">
    <property type="entry name" value="REC"/>
    <property type="match status" value="1"/>
</dbReference>
<dbReference type="SUPFAM" id="SSF46894">
    <property type="entry name" value="C-terminal effector domain of the bipartite response regulators"/>
    <property type="match status" value="1"/>
</dbReference>
<accession>A0A1H1TQC9</accession>
<evidence type="ECO:0000256" key="1">
    <source>
        <dbReference type="ARBA" id="ARBA00022553"/>
    </source>
</evidence>
<dbReference type="PANTHER" id="PTHR43214">
    <property type="entry name" value="TWO-COMPONENT RESPONSE REGULATOR"/>
    <property type="match status" value="1"/>
</dbReference>
<dbReference type="InterPro" id="IPR039420">
    <property type="entry name" value="WalR-like"/>
</dbReference>
<feature type="domain" description="Response regulatory" evidence="6">
    <location>
        <begin position="3"/>
        <end position="130"/>
    </location>
</feature>
<name>A0A1H1TQC9_9ACTN</name>
<dbReference type="SMART" id="SM00421">
    <property type="entry name" value="HTH_LUXR"/>
    <property type="match status" value="1"/>
</dbReference>
<evidence type="ECO:0000256" key="2">
    <source>
        <dbReference type="ARBA" id="ARBA00023015"/>
    </source>
</evidence>
<dbReference type="GO" id="GO:0003677">
    <property type="term" value="F:DNA binding"/>
    <property type="evidence" value="ECO:0007669"/>
    <property type="project" value="UniProtKB-KW"/>
</dbReference>
<dbReference type="Pfam" id="PF00072">
    <property type="entry name" value="Response_reg"/>
    <property type="match status" value="1"/>
</dbReference>
<evidence type="ECO:0000313" key="8">
    <source>
        <dbReference type="Proteomes" id="UP000198688"/>
    </source>
</evidence>
<dbReference type="GO" id="GO:0000160">
    <property type="term" value="P:phosphorelay signal transduction system"/>
    <property type="evidence" value="ECO:0007669"/>
    <property type="project" value="InterPro"/>
</dbReference>